<protein>
    <submittedName>
        <fullName evidence="1">Uncharacterized protein</fullName>
    </submittedName>
</protein>
<keyword evidence="2" id="KW-1185">Reference proteome</keyword>
<name>A0A850QE07_9BURK</name>
<dbReference type="RefSeq" id="WP_176802708.1">
    <property type="nucleotide sequence ID" value="NZ_JABXYJ010000003.1"/>
</dbReference>
<gene>
    <name evidence="1" type="ORF">HV832_06305</name>
</gene>
<organism evidence="1 2">
    <name type="scientific">Undibacterium oligocarboniphilum</name>
    <dbReference type="NCBI Taxonomy" id="666702"/>
    <lineage>
        <taxon>Bacteria</taxon>
        <taxon>Pseudomonadati</taxon>
        <taxon>Pseudomonadota</taxon>
        <taxon>Betaproteobacteria</taxon>
        <taxon>Burkholderiales</taxon>
        <taxon>Oxalobacteraceae</taxon>
        <taxon>Undibacterium</taxon>
    </lineage>
</organism>
<sequence length="70" mass="8363">MKLRTKRRLLNYGRLYNYQLATVLNAAFEEFKADFIQEGESVSDSQEALKKLGNSYRYFKKFSLRFVITR</sequence>
<dbReference type="AlphaFoldDB" id="A0A850QE07"/>
<accession>A0A850QE07</accession>
<reference evidence="1 2" key="1">
    <citation type="submission" date="2020-06" db="EMBL/GenBank/DDBJ databases">
        <authorList>
            <person name="Qiu C."/>
            <person name="Liu Z."/>
        </authorList>
    </citation>
    <scope>NUCLEOTIDE SEQUENCE [LARGE SCALE GENOMIC DNA]</scope>
    <source>
        <strain evidence="1 2">EM 1</strain>
    </source>
</reference>
<comment type="caution">
    <text evidence="1">The sequence shown here is derived from an EMBL/GenBank/DDBJ whole genome shotgun (WGS) entry which is preliminary data.</text>
</comment>
<proteinExistence type="predicted"/>
<dbReference type="EMBL" id="JABXYJ010000003">
    <property type="protein sequence ID" value="NVO77439.1"/>
    <property type="molecule type" value="Genomic_DNA"/>
</dbReference>
<evidence type="ECO:0000313" key="2">
    <source>
        <dbReference type="Proteomes" id="UP000588051"/>
    </source>
</evidence>
<dbReference type="Proteomes" id="UP000588051">
    <property type="component" value="Unassembled WGS sequence"/>
</dbReference>
<evidence type="ECO:0000313" key="1">
    <source>
        <dbReference type="EMBL" id="NVO77439.1"/>
    </source>
</evidence>